<dbReference type="Proteomes" id="UP000023152">
    <property type="component" value="Unassembled WGS sequence"/>
</dbReference>
<evidence type="ECO:0000256" key="1">
    <source>
        <dbReference type="SAM" id="Phobius"/>
    </source>
</evidence>
<sequence>MQSIFVEARNKAMELLDLTTNFELTGNKELGLPPIKEKLIDVTQLDVIKDTFEQYVEREFQYAEERMRRRGQTSIWPTHPFQWLIFLLFAWNEIWAMLVNPFMLLLFLFIAIVLFIAYQANGLGFSYFSFVEFFFSFLQIITQIGQKGLNCAINQLSSLQQGRNNNVQNSQQRFFHSDFDIKPAKANGEHDLYRHVTPGYITRSQSM</sequence>
<feature type="transmembrane region" description="Helical" evidence="1">
    <location>
        <begin position="125"/>
        <end position="145"/>
    </location>
</feature>
<dbReference type="AlphaFoldDB" id="X6PFH6"/>
<organism evidence="2 3">
    <name type="scientific">Reticulomyxa filosa</name>
    <dbReference type="NCBI Taxonomy" id="46433"/>
    <lineage>
        <taxon>Eukaryota</taxon>
        <taxon>Sar</taxon>
        <taxon>Rhizaria</taxon>
        <taxon>Retaria</taxon>
        <taxon>Foraminifera</taxon>
        <taxon>Monothalamids</taxon>
        <taxon>Reticulomyxidae</taxon>
        <taxon>Reticulomyxa</taxon>
    </lineage>
</organism>
<keyword evidence="3" id="KW-1185">Reference proteome</keyword>
<gene>
    <name evidence="2" type="ORF">RFI_00650</name>
</gene>
<comment type="caution">
    <text evidence="2">The sequence shown here is derived from an EMBL/GenBank/DDBJ whole genome shotgun (WGS) entry which is preliminary data.</text>
</comment>
<evidence type="ECO:0000313" key="3">
    <source>
        <dbReference type="Proteomes" id="UP000023152"/>
    </source>
</evidence>
<proteinExistence type="predicted"/>
<accession>X6PFH6</accession>
<keyword evidence="1" id="KW-0812">Transmembrane</keyword>
<evidence type="ECO:0000313" key="2">
    <source>
        <dbReference type="EMBL" id="ETO36412.1"/>
    </source>
</evidence>
<reference evidence="2 3" key="1">
    <citation type="journal article" date="2013" name="Curr. Biol.">
        <title>The Genome of the Foraminiferan Reticulomyxa filosa.</title>
        <authorList>
            <person name="Glockner G."/>
            <person name="Hulsmann N."/>
            <person name="Schleicher M."/>
            <person name="Noegel A.A."/>
            <person name="Eichinger L."/>
            <person name="Gallinger C."/>
            <person name="Pawlowski J."/>
            <person name="Sierra R."/>
            <person name="Euteneuer U."/>
            <person name="Pillet L."/>
            <person name="Moustafa A."/>
            <person name="Platzer M."/>
            <person name="Groth M."/>
            <person name="Szafranski K."/>
            <person name="Schliwa M."/>
        </authorList>
    </citation>
    <scope>NUCLEOTIDE SEQUENCE [LARGE SCALE GENOMIC DNA]</scope>
</reference>
<protein>
    <submittedName>
        <fullName evidence="2">Uncharacterized protein</fullName>
    </submittedName>
</protein>
<name>X6PFH6_RETFI</name>
<keyword evidence="1" id="KW-0472">Membrane</keyword>
<dbReference type="EMBL" id="ASPP01000689">
    <property type="protein sequence ID" value="ETO36412.1"/>
    <property type="molecule type" value="Genomic_DNA"/>
</dbReference>
<feature type="transmembrane region" description="Helical" evidence="1">
    <location>
        <begin position="98"/>
        <end position="118"/>
    </location>
</feature>
<keyword evidence="1" id="KW-1133">Transmembrane helix</keyword>